<keyword evidence="1" id="KW-1133">Transmembrane helix</keyword>
<dbReference type="Proteomes" id="UP000545507">
    <property type="component" value="Unassembled WGS sequence"/>
</dbReference>
<feature type="transmembrane region" description="Helical" evidence="1">
    <location>
        <begin position="5"/>
        <end position="38"/>
    </location>
</feature>
<dbReference type="RefSeq" id="WP_177134560.1">
    <property type="nucleotide sequence ID" value="NZ_JAGPWB010000019.1"/>
</dbReference>
<keyword evidence="4" id="KW-1185">Reference proteome</keyword>
<evidence type="ECO:0008006" key="5">
    <source>
        <dbReference type="Google" id="ProtNLM"/>
    </source>
</evidence>
<feature type="transmembrane region" description="Helical" evidence="1">
    <location>
        <begin position="44"/>
        <end position="62"/>
    </location>
</feature>
<name>A0A7Y8GU76_9BURK</name>
<protein>
    <recommendedName>
        <fullName evidence="5">Transmembrane protein</fullName>
    </recommendedName>
</protein>
<gene>
    <name evidence="2" type="ORF">F3K02_06675</name>
    <name evidence="3" type="ORF">F3K02_07500</name>
</gene>
<evidence type="ECO:0000313" key="3">
    <source>
        <dbReference type="EMBL" id="NWF45097.1"/>
    </source>
</evidence>
<dbReference type="AlphaFoldDB" id="A0A7Y8GU76"/>
<keyword evidence="1" id="KW-0472">Membrane</keyword>
<keyword evidence="1" id="KW-0812">Transmembrane</keyword>
<comment type="caution">
    <text evidence="2">The sequence shown here is derived from an EMBL/GenBank/DDBJ whole genome shotgun (WGS) entry which is preliminary data.</text>
</comment>
<organism evidence="2 4">
    <name type="scientific">Hydrogenophaga aromaticivorans</name>
    <dbReference type="NCBI Taxonomy" id="2610898"/>
    <lineage>
        <taxon>Bacteria</taxon>
        <taxon>Pseudomonadati</taxon>
        <taxon>Pseudomonadota</taxon>
        <taxon>Betaproteobacteria</taxon>
        <taxon>Burkholderiales</taxon>
        <taxon>Comamonadaceae</taxon>
        <taxon>Hydrogenophaga</taxon>
    </lineage>
</organism>
<evidence type="ECO:0000313" key="2">
    <source>
        <dbReference type="EMBL" id="NWF44935.1"/>
    </source>
</evidence>
<sequence>MIADLVALFCVAILLLFVFAGVGVFVVGGAMFVGLVWVALSLPYLLVVLVPLALVWVFIAIARKLDAK</sequence>
<accession>A0A7Y8GU76</accession>
<dbReference type="EMBL" id="VYGV01000006">
    <property type="protein sequence ID" value="NWF44935.1"/>
    <property type="molecule type" value="Genomic_DNA"/>
</dbReference>
<evidence type="ECO:0000313" key="4">
    <source>
        <dbReference type="Proteomes" id="UP000545507"/>
    </source>
</evidence>
<dbReference type="EMBL" id="VYGV01000006">
    <property type="protein sequence ID" value="NWF45097.1"/>
    <property type="molecule type" value="Genomic_DNA"/>
</dbReference>
<evidence type="ECO:0000256" key="1">
    <source>
        <dbReference type="SAM" id="Phobius"/>
    </source>
</evidence>
<reference evidence="2 4" key="1">
    <citation type="submission" date="2019-09" db="EMBL/GenBank/DDBJ databases">
        <title>Hydrogenophaga aromatica sp. nov., isolated from a para-xylene-degrading enrichment culture.</title>
        <authorList>
            <person name="Tancsics A."/>
            <person name="Banerjee S."/>
        </authorList>
    </citation>
    <scope>NUCLEOTIDE SEQUENCE [LARGE SCALE GENOMIC DNA]</scope>
    <source>
        <strain evidence="2 4">D2P1</strain>
    </source>
</reference>
<proteinExistence type="predicted"/>